<dbReference type="Proteomes" id="UP000294558">
    <property type="component" value="Unassembled WGS sequence"/>
</dbReference>
<reference evidence="2 3" key="1">
    <citation type="submission" date="2019-03" db="EMBL/GenBank/DDBJ databases">
        <title>Sequencing the genomes of 1000 actinobacteria strains.</title>
        <authorList>
            <person name="Klenk H.-P."/>
        </authorList>
    </citation>
    <scope>NUCLEOTIDE SEQUENCE [LARGE SCALE GENOMIC DNA]</scope>
    <source>
        <strain evidence="2 3">DSM 18936</strain>
    </source>
</reference>
<accession>A0A4R7I0S2</accession>
<protein>
    <recommendedName>
        <fullName evidence="4">DUF3499 family protein</fullName>
    </recommendedName>
</protein>
<organism evidence="2 3">
    <name type="scientific">Ilumatobacter fluminis</name>
    <dbReference type="NCBI Taxonomy" id="467091"/>
    <lineage>
        <taxon>Bacteria</taxon>
        <taxon>Bacillati</taxon>
        <taxon>Actinomycetota</taxon>
        <taxon>Acidimicrobiia</taxon>
        <taxon>Acidimicrobiales</taxon>
        <taxon>Ilumatobacteraceae</taxon>
        <taxon>Ilumatobacter</taxon>
    </lineage>
</organism>
<dbReference type="AlphaFoldDB" id="A0A4R7I0S2"/>
<name>A0A4R7I0S2_9ACTN</name>
<evidence type="ECO:0008006" key="4">
    <source>
        <dbReference type="Google" id="ProtNLM"/>
    </source>
</evidence>
<comment type="caution">
    <text evidence="2">The sequence shown here is derived from an EMBL/GenBank/DDBJ whole genome shotgun (WGS) entry which is preliminary data.</text>
</comment>
<dbReference type="EMBL" id="SOAU01000001">
    <property type="protein sequence ID" value="TDT16770.1"/>
    <property type="molecule type" value="Genomic_DNA"/>
</dbReference>
<gene>
    <name evidence="2" type="ORF">BDK89_2367</name>
</gene>
<evidence type="ECO:0000313" key="3">
    <source>
        <dbReference type="Proteomes" id="UP000294558"/>
    </source>
</evidence>
<evidence type="ECO:0000313" key="2">
    <source>
        <dbReference type="EMBL" id="TDT16770.1"/>
    </source>
</evidence>
<evidence type="ECO:0000256" key="1">
    <source>
        <dbReference type="SAM" id="MobiDB-lite"/>
    </source>
</evidence>
<feature type="region of interest" description="Disordered" evidence="1">
    <location>
        <begin position="45"/>
        <end position="141"/>
    </location>
</feature>
<keyword evidence="3" id="KW-1185">Reference proteome</keyword>
<proteinExistence type="predicted"/>
<sequence>MVPEDLLFWIAPLADSPVDEPSVLCARHADAMVVPRGWTLDDRRESTLRLFKPRPTEPAPTTPRRSTRRAAPADSRPEQLQIDGTGEISRPAELPDDIVDTVPDGVHDGDHDTASTPADGSTEEASGPSADPWAPAFDHDDDLNGLLEVSSPLLSRAFRGTDRPRH</sequence>